<feature type="transmembrane region" description="Helical" evidence="1">
    <location>
        <begin position="156"/>
        <end position="175"/>
    </location>
</feature>
<feature type="transmembrane region" description="Helical" evidence="1">
    <location>
        <begin position="103"/>
        <end position="123"/>
    </location>
</feature>
<evidence type="ECO:0000256" key="1">
    <source>
        <dbReference type="SAM" id="Phobius"/>
    </source>
</evidence>
<protein>
    <recommendedName>
        <fullName evidence="4">DUF4184 family protein</fullName>
    </recommendedName>
</protein>
<evidence type="ECO:0000313" key="2">
    <source>
        <dbReference type="EMBL" id="SHH31798.1"/>
    </source>
</evidence>
<keyword evidence="1" id="KW-0472">Membrane</keyword>
<feature type="transmembrane region" description="Helical" evidence="1">
    <location>
        <begin position="21"/>
        <end position="41"/>
    </location>
</feature>
<accession>A0A1M5S0F5</accession>
<keyword evidence="1" id="KW-1133">Transmembrane helix</keyword>
<dbReference type="Pfam" id="PF13803">
    <property type="entry name" value="DUF4184"/>
    <property type="match status" value="1"/>
</dbReference>
<keyword evidence="1" id="KW-0812">Transmembrane</keyword>
<dbReference type="InterPro" id="IPR025238">
    <property type="entry name" value="DUF4184"/>
</dbReference>
<reference evidence="3" key="1">
    <citation type="submission" date="2016-11" db="EMBL/GenBank/DDBJ databases">
        <authorList>
            <person name="Varghese N."/>
            <person name="Submissions S."/>
        </authorList>
    </citation>
    <scope>NUCLEOTIDE SEQUENCE [LARGE SCALE GENOMIC DNA]</scope>
    <source>
        <strain evidence="3">DSM 15285</strain>
    </source>
</reference>
<organism evidence="2 3">
    <name type="scientific">Tepidibacter thalassicus DSM 15285</name>
    <dbReference type="NCBI Taxonomy" id="1123350"/>
    <lineage>
        <taxon>Bacteria</taxon>
        <taxon>Bacillati</taxon>
        <taxon>Bacillota</taxon>
        <taxon>Clostridia</taxon>
        <taxon>Peptostreptococcales</taxon>
        <taxon>Peptostreptococcaceae</taxon>
        <taxon>Tepidibacter</taxon>
    </lineage>
</organism>
<dbReference type="EMBL" id="FQXH01000016">
    <property type="protein sequence ID" value="SHH31798.1"/>
    <property type="molecule type" value="Genomic_DNA"/>
</dbReference>
<evidence type="ECO:0008006" key="4">
    <source>
        <dbReference type="Google" id="ProtNLM"/>
    </source>
</evidence>
<dbReference type="OrthoDB" id="8481923at2"/>
<dbReference type="AlphaFoldDB" id="A0A1M5S0F5"/>
<evidence type="ECO:0000313" key="3">
    <source>
        <dbReference type="Proteomes" id="UP000242520"/>
    </source>
</evidence>
<dbReference type="Proteomes" id="UP000242520">
    <property type="component" value="Unassembled WGS sequence"/>
</dbReference>
<feature type="transmembrane region" description="Helical" evidence="1">
    <location>
        <begin position="56"/>
        <end position="74"/>
    </location>
</feature>
<keyword evidence="3" id="KW-1185">Reference proteome</keyword>
<dbReference type="RefSeq" id="WP_072725306.1">
    <property type="nucleotide sequence ID" value="NZ_FQXH01000016.1"/>
</dbReference>
<gene>
    <name evidence="2" type="ORF">SAMN02744040_01576</name>
</gene>
<feature type="transmembrane region" description="Helical" evidence="1">
    <location>
        <begin position="220"/>
        <end position="242"/>
    </location>
</feature>
<feature type="transmembrane region" description="Helical" evidence="1">
    <location>
        <begin position="195"/>
        <end position="214"/>
    </location>
</feature>
<sequence>MPFTFAHPSIVLPFLTKRTKYLDFTALVIGTMAPDFEYFIYFRPKQIVGHTFLGQLYFNLPIVFIVACIYHYILKKAVILNLPKPYCDKYYYLTKKSWRINSLFKFIVFCYSAILGSFTHLFWDSFTHKTGFFVKNIGLLTKYIDIANFKIPIYKILQHGSTVLGFVVIIMYLIAIQDKGISKSDYIQINKFYKFRFWSGVIVISMLIILLVIFKSNSLLLGKIIVTLIDGIFIGLIFMSLLTRALNIL</sequence>
<dbReference type="STRING" id="1123350.SAMN02744040_01576"/>
<name>A0A1M5S0F5_9FIRM</name>
<proteinExistence type="predicted"/>